<dbReference type="EMBL" id="CP021084">
    <property type="protein sequence ID" value="ASN83467.1"/>
    <property type="molecule type" value="Genomic_DNA"/>
</dbReference>
<protein>
    <submittedName>
        <fullName evidence="1">Uncharacterized protein</fullName>
    </submittedName>
</protein>
<dbReference type="RefSeq" id="WP_027464402.1">
    <property type="nucleotide sequence ID" value="NZ_CP021084.1"/>
</dbReference>
<dbReference type="Proteomes" id="UP000259030">
    <property type="component" value="Plasmid pDFI3"/>
</dbReference>
<dbReference type="AlphaFoldDB" id="A0A221T3H2"/>
<name>A0A221T3H2_9DEIO</name>
<sequence>MTPTASPEQRAALTRTATLLREFLLNARCQRRQQLEPALQAFPAGACSAASTLLAWALRADGQTAQLVTVTAFDPVTVTDFSHTWVCAGPYHVDITGDQFNPQDQDPRAQSARPGVYVSITPPPWAGQRQPRPALEDLSADAALLPEFQRFQAWAAALPALRFQPRRKVTASWQGADVLECGHLRHIKSAYPPRKRPCHFCPPQAASRVYRATGGTDALDWFATLTDEARGDLIAELHARQGAASE</sequence>
<evidence type="ECO:0000313" key="2">
    <source>
        <dbReference type="Proteomes" id="UP000259030"/>
    </source>
</evidence>
<keyword evidence="1" id="KW-0614">Plasmid</keyword>
<accession>A0A221T3H2</accession>
<organism evidence="1 2">
    <name type="scientific">Deinococcus ficus</name>
    <dbReference type="NCBI Taxonomy" id="317577"/>
    <lineage>
        <taxon>Bacteria</taxon>
        <taxon>Thermotogati</taxon>
        <taxon>Deinococcota</taxon>
        <taxon>Deinococci</taxon>
        <taxon>Deinococcales</taxon>
        <taxon>Deinococcaceae</taxon>
        <taxon>Deinococcus</taxon>
    </lineage>
</organism>
<dbReference type="KEGG" id="dfc:DFI_19920"/>
<gene>
    <name evidence="1" type="ORF">DFI_19920</name>
</gene>
<keyword evidence="2" id="KW-1185">Reference proteome</keyword>
<geneLocation type="plasmid" evidence="2">
    <name>pdfi3</name>
</geneLocation>
<proteinExistence type="predicted"/>
<evidence type="ECO:0000313" key="1">
    <source>
        <dbReference type="EMBL" id="ASN83467.1"/>
    </source>
</evidence>
<reference evidence="1 2" key="1">
    <citation type="submission" date="2017-05" db="EMBL/GenBank/DDBJ databases">
        <title>The complete genome sequence of Deinococcus ficus isolated from the rhizosphere of the Ficus religiosa L. in Taiwan.</title>
        <authorList>
            <person name="Wu K.-M."/>
            <person name="Liao T.-L."/>
            <person name="Liu Y.-M."/>
            <person name="Young C.-C."/>
            <person name="Tsai S.-F."/>
        </authorList>
    </citation>
    <scope>NUCLEOTIDE SEQUENCE [LARGE SCALE GENOMIC DNA]</scope>
    <source>
        <strain evidence="1 2">CC-FR2-10</strain>
        <plasmid evidence="2">pdfi3</plasmid>
    </source>
</reference>